<accession>A0A9J6FHP7</accession>
<protein>
    <submittedName>
        <fullName evidence="1">Uncharacterized protein</fullName>
    </submittedName>
</protein>
<reference evidence="1 2" key="1">
    <citation type="journal article" date="2020" name="Cell">
        <title>Large-Scale Comparative Analyses of Tick Genomes Elucidate Their Genetic Diversity and Vector Capacities.</title>
        <authorList>
            <consortium name="Tick Genome and Microbiome Consortium (TIGMIC)"/>
            <person name="Jia N."/>
            <person name="Wang J."/>
            <person name="Shi W."/>
            <person name="Du L."/>
            <person name="Sun Y."/>
            <person name="Zhan W."/>
            <person name="Jiang J.F."/>
            <person name="Wang Q."/>
            <person name="Zhang B."/>
            <person name="Ji P."/>
            <person name="Bell-Sakyi L."/>
            <person name="Cui X.M."/>
            <person name="Yuan T.T."/>
            <person name="Jiang B.G."/>
            <person name="Yang W.F."/>
            <person name="Lam T.T."/>
            <person name="Chang Q.C."/>
            <person name="Ding S.J."/>
            <person name="Wang X.J."/>
            <person name="Zhu J.G."/>
            <person name="Ruan X.D."/>
            <person name="Zhao L."/>
            <person name="Wei J.T."/>
            <person name="Ye R.Z."/>
            <person name="Que T.C."/>
            <person name="Du C.H."/>
            <person name="Zhou Y.H."/>
            <person name="Cheng J.X."/>
            <person name="Dai P.F."/>
            <person name="Guo W.B."/>
            <person name="Han X.H."/>
            <person name="Huang E.J."/>
            <person name="Li L.F."/>
            <person name="Wei W."/>
            <person name="Gao Y.C."/>
            <person name="Liu J.Z."/>
            <person name="Shao H.Z."/>
            <person name="Wang X."/>
            <person name="Wang C.C."/>
            <person name="Yang T.C."/>
            <person name="Huo Q.B."/>
            <person name="Li W."/>
            <person name="Chen H.Y."/>
            <person name="Chen S.E."/>
            <person name="Zhou L.G."/>
            <person name="Ni X.B."/>
            <person name="Tian J.H."/>
            <person name="Sheng Y."/>
            <person name="Liu T."/>
            <person name="Pan Y.S."/>
            <person name="Xia L.Y."/>
            <person name="Li J."/>
            <person name="Zhao F."/>
            <person name="Cao W.C."/>
        </authorList>
    </citation>
    <scope>NUCLEOTIDE SEQUENCE [LARGE SCALE GENOMIC DNA]</scope>
    <source>
        <strain evidence="1">HaeL-2018</strain>
    </source>
</reference>
<comment type="caution">
    <text evidence="1">The sequence shown here is derived from an EMBL/GenBank/DDBJ whole genome shotgun (WGS) entry which is preliminary data.</text>
</comment>
<proteinExistence type="predicted"/>
<sequence>MPGKQCSPVGLAVDSAHCISRAPGKIDNKASYNACAGMCYAVPAVSWRQNALFCDRALASARAMMHSVGRMRVIVVGAGCSPTRRKGLLGETQTWPQKPFVVCTWRYIGRRLTSSEQKVFSFPT</sequence>
<organism evidence="1 2">
    <name type="scientific">Haemaphysalis longicornis</name>
    <name type="common">Bush tick</name>
    <dbReference type="NCBI Taxonomy" id="44386"/>
    <lineage>
        <taxon>Eukaryota</taxon>
        <taxon>Metazoa</taxon>
        <taxon>Ecdysozoa</taxon>
        <taxon>Arthropoda</taxon>
        <taxon>Chelicerata</taxon>
        <taxon>Arachnida</taxon>
        <taxon>Acari</taxon>
        <taxon>Parasitiformes</taxon>
        <taxon>Ixodida</taxon>
        <taxon>Ixodoidea</taxon>
        <taxon>Ixodidae</taxon>
        <taxon>Haemaphysalinae</taxon>
        <taxon>Haemaphysalis</taxon>
    </lineage>
</organism>
<name>A0A9J6FHP7_HAELO</name>
<evidence type="ECO:0000313" key="2">
    <source>
        <dbReference type="Proteomes" id="UP000821853"/>
    </source>
</evidence>
<evidence type="ECO:0000313" key="1">
    <source>
        <dbReference type="EMBL" id="KAH9362570.1"/>
    </source>
</evidence>
<dbReference type="VEuPathDB" id="VectorBase:HLOH_052944"/>
<dbReference type="AlphaFoldDB" id="A0A9J6FHP7"/>
<dbReference type="Proteomes" id="UP000821853">
    <property type="component" value="Chromosome 1"/>
</dbReference>
<gene>
    <name evidence="1" type="ORF">HPB48_015516</name>
</gene>
<dbReference type="EMBL" id="JABSTR010000001">
    <property type="protein sequence ID" value="KAH9362570.1"/>
    <property type="molecule type" value="Genomic_DNA"/>
</dbReference>
<keyword evidence="2" id="KW-1185">Reference proteome</keyword>